<gene>
    <name evidence="2" type="ORF">ODALV1_LOCUS26921</name>
</gene>
<feature type="compositionally biased region" description="Basic and acidic residues" evidence="1">
    <location>
        <begin position="272"/>
        <end position="281"/>
    </location>
</feature>
<sequence length="334" mass="38274">MSTTQVTEMAQLNSYQNELKTCLFCLDQIVKYEIRDDEDDSTCTPNWKLLCDYVIGKSLQMNSFWSFMESTKCLCIDCYEMVVKLTKLHEEIEEVSLKLRCVIQRNESSLGSENVLRTSLRQPRRQKSGAADINKSDSCKQLVNRFKDLVRRTPDVNMEVEEQLKDREREQEPGSEITCTDVEGVTTEVNIKTERVKRQTITAVAPETSSRSRNSKIRQNNRNPCKNAVKSEIKVETAANISHEEPESLGHADEADNIGESGLETEVSVCSDESKKVTDHSDNEDDDWSPEDESVSKKRKNLNCTPASTSKRRRKVRKDYTFIQCGKHFDYAKE</sequence>
<dbReference type="EMBL" id="CAXLJM020000117">
    <property type="protein sequence ID" value="CAL8137444.1"/>
    <property type="molecule type" value="Genomic_DNA"/>
</dbReference>
<feature type="region of interest" description="Disordered" evidence="1">
    <location>
        <begin position="114"/>
        <end position="134"/>
    </location>
</feature>
<evidence type="ECO:0000313" key="2">
    <source>
        <dbReference type="EMBL" id="CAL8137444.1"/>
    </source>
</evidence>
<protein>
    <recommendedName>
        <fullName evidence="4">ZAD domain-containing protein</fullName>
    </recommendedName>
</protein>
<feature type="compositionally biased region" description="Acidic residues" evidence="1">
    <location>
        <begin position="282"/>
        <end position="293"/>
    </location>
</feature>
<evidence type="ECO:0000313" key="3">
    <source>
        <dbReference type="Proteomes" id="UP001642540"/>
    </source>
</evidence>
<feature type="region of interest" description="Disordered" evidence="1">
    <location>
        <begin position="199"/>
        <end position="315"/>
    </location>
</feature>
<feature type="compositionally biased region" description="Basic and acidic residues" evidence="1">
    <location>
        <begin position="242"/>
        <end position="254"/>
    </location>
</feature>
<accession>A0ABP1RWE4</accession>
<keyword evidence="3" id="KW-1185">Reference proteome</keyword>
<comment type="caution">
    <text evidence="2">The sequence shown here is derived from an EMBL/GenBank/DDBJ whole genome shotgun (WGS) entry which is preliminary data.</text>
</comment>
<reference evidence="2 3" key="1">
    <citation type="submission" date="2024-08" db="EMBL/GenBank/DDBJ databases">
        <authorList>
            <person name="Cucini C."/>
            <person name="Frati F."/>
        </authorList>
    </citation>
    <scope>NUCLEOTIDE SEQUENCE [LARGE SCALE GENOMIC DNA]</scope>
</reference>
<evidence type="ECO:0008006" key="4">
    <source>
        <dbReference type="Google" id="ProtNLM"/>
    </source>
</evidence>
<organism evidence="2 3">
    <name type="scientific">Orchesella dallaii</name>
    <dbReference type="NCBI Taxonomy" id="48710"/>
    <lineage>
        <taxon>Eukaryota</taxon>
        <taxon>Metazoa</taxon>
        <taxon>Ecdysozoa</taxon>
        <taxon>Arthropoda</taxon>
        <taxon>Hexapoda</taxon>
        <taxon>Collembola</taxon>
        <taxon>Entomobryomorpha</taxon>
        <taxon>Entomobryoidea</taxon>
        <taxon>Orchesellidae</taxon>
        <taxon>Orchesellinae</taxon>
        <taxon>Orchesella</taxon>
    </lineage>
</organism>
<dbReference type="Proteomes" id="UP001642540">
    <property type="component" value="Unassembled WGS sequence"/>
</dbReference>
<proteinExistence type="predicted"/>
<feature type="compositionally biased region" description="Polar residues" evidence="1">
    <location>
        <begin position="199"/>
        <end position="224"/>
    </location>
</feature>
<name>A0ABP1RWE4_9HEXA</name>
<evidence type="ECO:0000256" key="1">
    <source>
        <dbReference type="SAM" id="MobiDB-lite"/>
    </source>
</evidence>